<proteinExistence type="predicted"/>
<gene>
    <name evidence="1" type="ORF">C5O23_10195</name>
</gene>
<dbReference type="AlphaFoldDB" id="A0A2V1IMX1"/>
<reference evidence="2" key="1">
    <citation type="submission" date="2018-02" db="EMBL/GenBank/DDBJ databases">
        <authorList>
            <person name="Clavel T."/>
            <person name="Strowig T."/>
        </authorList>
    </citation>
    <scope>NUCLEOTIDE SEQUENCE [LARGE SCALE GENOMIC DNA]</scope>
    <source>
        <strain evidence="2">DSM 103720</strain>
    </source>
</reference>
<keyword evidence="2" id="KW-1185">Reference proteome</keyword>
<evidence type="ECO:0000313" key="2">
    <source>
        <dbReference type="Proteomes" id="UP000244905"/>
    </source>
</evidence>
<accession>A0A2V1IMX1</accession>
<dbReference type="Proteomes" id="UP000244905">
    <property type="component" value="Unassembled WGS sequence"/>
</dbReference>
<dbReference type="EMBL" id="PUEC01000023">
    <property type="protein sequence ID" value="PWB01290.1"/>
    <property type="molecule type" value="Genomic_DNA"/>
</dbReference>
<evidence type="ECO:0000313" key="1">
    <source>
        <dbReference type="EMBL" id="PWB01290.1"/>
    </source>
</evidence>
<comment type="caution">
    <text evidence="1">The sequence shown here is derived from an EMBL/GenBank/DDBJ whole genome shotgun (WGS) entry which is preliminary data.</text>
</comment>
<name>A0A2V1IMX1_9BACT</name>
<organism evidence="1 2">
    <name type="scientific">Duncaniella muris</name>
    <dbReference type="NCBI Taxonomy" id="2094150"/>
    <lineage>
        <taxon>Bacteria</taxon>
        <taxon>Pseudomonadati</taxon>
        <taxon>Bacteroidota</taxon>
        <taxon>Bacteroidia</taxon>
        <taxon>Bacteroidales</taxon>
        <taxon>Muribaculaceae</taxon>
        <taxon>Duncaniella</taxon>
    </lineage>
</organism>
<protein>
    <submittedName>
        <fullName evidence="1">Uncharacterized protein</fullName>
    </submittedName>
</protein>
<sequence length="120" mass="14042">MKIFREDIINYFDDKIIRSESGSILGISLNTEDWHNGLNHWFNATLPLGQNDLISQIKYNNRIACCRIKPDGVFNVTHAVVLIEVNTYKSQFKYYDPVDPGDHYVYFKNVYDPRIITPKQ</sequence>